<dbReference type="RefSeq" id="XP_068360422.1">
    <property type="nucleotide sequence ID" value="XM_068503863.1"/>
</dbReference>
<name>A0A1J4KCA9_9EUKA</name>
<dbReference type="Proteomes" id="UP000179807">
    <property type="component" value="Unassembled WGS sequence"/>
</dbReference>
<dbReference type="VEuPathDB" id="TrichDB:TRFO_24629"/>
<comment type="caution">
    <text evidence="2">The sequence shown here is derived from an EMBL/GenBank/DDBJ whole genome shotgun (WGS) entry which is preliminary data.</text>
</comment>
<keyword evidence="3" id="KW-1185">Reference proteome</keyword>
<evidence type="ECO:0000256" key="1">
    <source>
        <dbReference type="SAM" id="MobiDB-lite"/>
    </source>
</evidence>
<protein>
    <recommendedName>
        <fullName evidence="4">Ubiquitin-like domain-containing protein</fullName>
    </recommendedName>
</protein>
<evidence type="ECO:0008006" key="4">
    <source>
        <dbReference type="Google" id="ProtNLM"/>
    </source>
</evidence>
<accession>A0A1J4KCA9</accession>
<dbReference type="AlphaFoldDB" id="A0A1J4KCA9"/>
<dbReference type="EMBL" id="MLAK01000702">
    <property type="protein sequence ID" value="OHT07286.1"/>
    <property type="molecule type" value="Genomic_DNA"/>
</dbReference>
<feature type="region of interest" description="Disordered" evidence="1">
    <location>
        <begin position="585"/>
        <end position="605"/>
    </location>
</feature>
<dbReference type="GeneID" id="94838567"/>
<sequence>MNFHNDSKSFYSLIFLPFCPFSYHKMSKVSTYSVKLINTNYNTIDVPKQKVRTVGQLFPYCLKRLKVPYFSIAGFPTVSIEYNKNNYSFDFSLAKLNYKSGDTIYMYFPKSMNIFFKIKSPQCQNEKIKKTHFETDYVRDAKLSLSMDLKVPFHFIKLYYIDEQELKDEIKLTNLIRKKENPMELYLLYEINCLECTFQNKTLNQRLKIYPLFIEPGTTISEIKAIISHKNNLSESEIILKNKDEELNNDFLVIKNMKLSIEKGRKEPKSNIPVIKLESINKNIFTILQSLKFPNNHSLNRLKQTIIDEYSKFGIIIPYSMIIFNLIEVEPKKKSKSQGSKTKNKKSETERQIETYIVQCKKFIIQFIFGNEKLQLEVTYFDKIIDAKNELSKKLNQEISCLSIFYDNSPIDDNENIYKYKDLNLTLNCTKSINVKINFLKPDGAIFSVDIDRHHSFAEIYDDFIYSYDYFELLFEDEIIHRDTPVSKFANNRTPIVIQLCNPICTFILNSKEKVTYELDETKKIKEIISDLMKMYPNQVNSHSKIYYQDTPITKTSELKSYQKTFLIKSEIKCQETISHIRTNQQKKSLHYHEPSTNEQSTPNKLYRPQLVQIEPKKRKLSKDTSKNPAVDATIDSSPNSFREVTFIIFKFTFGQKRCDLDYNVQYTSFLQYLQDIKFPKPKLFVFTLNRKEIEITQLFNHKNVHNSIHVHIAPKGKQDNKYGFRFKEIFRNYKFDLQVSVNDIIRSVWEDFRLFNYSLNSLVLSFWDIIIDGKEILGNLSLPQGSKFELLDKSSIKLIICKSSQNFEINASEKDSVSDLKVNLEKLFKEYKGLLYLNGVTVNGSDLVSKYNQQILTIDQPDLSFKRDLNDDKRDLLDNSNKMLELLFNVDGEKFRFRANQETTVGEAINEIQSYVLEGKAEVKICDCDMEVLDDEIFLKDAKIPLNLIRTILISFEYEKTNRTINHKVWSSDNLKSIRPKW</sequence>
<evidence type="ECO:0000313" key="3">
    <source>
        <dbReference type="Proteomes" id="UP000179807"/>
    </source>
</evidence>
<proteinExistence type="predicted"/>
<organism evidence="2 3">
    <name type="scientific">Tritrichomonas foetus</name>
    <dbReference type="NCBI Taxonomy" id="1144522"/>
    <lineage>
        <taxon>Eukaryota</taxon>
        <taxon>Metamonada</taxon>
        <taxon>Parabasalia</taxon>
        <taxon>Tritrichomonadida</taxon>
        <taxon>Tritrichomonadidae</taxon>
        <taxon>Tritrichomonas</taxon>
    </lineage>
</organism>
<reference evidence="2" key="1">
    <citation type="submission" date="2016-10" db="EMBL/GenBank/DDBJ databases">
        <authorList>
            <person name="Benchimol M."/>
            <person name="Almeida L.G."/>
            <person name="Vasconcelos A.T."/>
            <person name="Perreira-Neves A."/>
            <person name="Rosa I.A."/>
            <person name="Tasca T."/>
            <person name="Bogo M.R."/>
            <person name="de Souza W."/>
        </authorList>
    </citation>
    <scope>NUCLEOTIDE SEQUENCE [LARGE SCALE GENOMIC DNA]</scope>
    <source>
        <strain evidence="2">K</strain>
    </source>
</reference>
<evidence type="ECO:0000313" key="2">
    <source>
        <dbReference type="EMBL" id="OHT07286.1"/>
    </source>
</evidence>
<gene>
    <name evidence="2" type="ORF">TRFO_24629</name>
</gene>